<dbReference type="InterPro" id="IPR011042">
    <property type="entry name" value="6-blade_b-propeller_TolB-like"/>
</dbReference>
<name>A0A9Q9HK72_LEICA</name>
<dbReference type="Pfam" id="PF07995">
    <property type="entry name" value="GSDH"/>
    <property type="match status" value="1"/>
</dbReference>
<dbReference type="EMBL" id="CP081070">
    <property type="protein sequence ID" value="UWQ55592.1"/>
    <property type="molecule type" value="Genomic_DNA"/>
</dbReference>
<feature type="chain" id="PRO_5040345605" evidence="1">
    <location>
        <begin position="24"/>
        <end position="367"/>
    </location>
</feature>
<evidence type="ECO:0000259" key="2">
    <source>
        <dbReference type="Pfam" id="PF07995"/>
    </source>
</evidence>
<dbReference type="PANTHER" id="PTHR19328">
    <property type="entry name" value="HEDGEHOG-INTERACTING PROTEIN"/>
    <property type="match status" value="1"/>
</dbReference>
<organism evidence="3 4">
    <name type="scientific">Leisingera caerulea</name>
    <name type="common">Phaeobacter caeruleus</name>
    <dbReference type="NCBI Taxonomy" id="506591"/>
    <lineage>
        <taxon>Bacteria</taxon>
        <taxon>Pseudomonadati</taxon>
        <taxon>Pseudomonadota</taxon>
        <taxon>Alphaproteobacteria</taxon>
        <taxon>Rhodobacterales</taxon>
        <taxon>Roseobacteraceae</taxon>
        <taxon>Leisingera</taxon>
    </lineage>
</organism>
<dbReference type="RefSeq" id="WP_375544394.1">
    <property type="nucleotide sequence ID" value="NZ_CP081070.1"/>
</dbReference>
<reference evidence="3" key="1">
    <citation type="submission" date="2021-08" db="EMBL/GenBank/DDBJ databases">
        <authorList>
            <person name="Nwanade C."/>
            <person name="Wang M."/>
            <person name="Masoudi A."/>
            <person name="Yu Z."/>
            <person name="Liu J."/>
        </authorList>
    </citation>
    <scope>NUCLEOTIDE SEQUENCE</scope>
    <source>
        <strain evidence="3">S122</strain>
    </source>
</reference>
<proteinExistence type="predicted"/>
<feature type="signal peptide" evidence="1">
    <location>
        <begin position="1"/>
        <end position="23"/>
    </location>
</feature>
<dbReference type="InterPro" id="IPR012938">
    <property type="entry name" value="Glc/Sorbosone_DH"/>
</dbReference>
<dbReference type="SUPFAM" id="SSF50952">
    <property type="entry name" value="Soluble quinoprotein glucose dehydrogenase"/>
    <property type="match status" value="1"/>
</dbReference>
<dbReference type="Gene3D" id="2.120.10.30">
    <property type="entry name" value="TolB, C-terminal domain"/>
    <property type="match status" value="1"/>
</dbReference>
<accession>A0A9Q9HK72</accession>
<dbReference type="PANTHER" id="PTHR19328:SF75">
    <property type="entry name" value="ALDOSE SUGAR DEHYDROGENASE YLII"/>
    <property type="match status" value="1"/>
</dbReference>
<dbReference type="KEGG" id="lcae:K3721_08640"/>
<sequence>MLQLLRPVTLALALMTVFTAALAETLASSQGALRVTRMAAGFDVPWAIAFLPDGGLLVTERDGRLFYVRDGQKQRVSGTPAVAAEGQGGLLDVMVPRDFARSREIFLTYAKRQGRGAGTALAAGKLSRDNTRLTNVRLLLEAAPGSRGGRHFGSRVVEARDGTLFVSLGERSDRPSAQNLRLHQGSVVRINRDGTVPVSNPFTKTEGAQPEIWSFGHRNPQGMALDLQGNLWVAEHGAKGGDEVNRVRKGANYGWPVISYGRHYSGARIGEGTAKPGMEQPQWYWDPSMAPSGMMIYSGRMWPEWRGDIFVGSLKFDYISRLSGAPLREVEQLQSSETGRIRDVQEAPDGSIWFASETEGAIFRLSR</sequence>
<evidence type="ECO:0000313" key="4">
    <source>
        <dbReference type="Proteomes" id="UP001058713"/>
    </source>
</evidence>
<gene>
    <name evidence="3" type="ORF">K3721_08640</name>
</gene>
<keyword evidence="1" id="KW-0732">Signal</keyword>
<feature type="domain" description="Glucose/Sorbosone dehydrogenase" evidence="2">
    <location>
        <begin position="42"/>
        <end position="363"/>
    </location>
</feature>
<evidence type="ECO:0000313" key="3">
    <source>
        <dbReference type="EMBL" id="UWQ55592.1"/>
    </source>
</evidence>
<protein>
    <submittedName>
        <fullName evidence="3">PQQ-dependent sugar dehydrogenase</fullName>
    </submittedName>
</protein>
<dbReference type="Proteomes" id="UP001058713">
    <property type="component" value="Chromosome"/>
</dbReference>
<evidence type="ECO:0000256" key="1">
    <source>
        <dbReference type="SAM" id="SignalP"/>
    </source>
</evidence>
<dbReference type="InterPro" id="IPR011041">
    <property type="entry name" value="Quinoprot_gluc/sorb_DH_b-prop"/>
</dbReference>
<dbReference type="AlphaFoldDB" id="A0A9Q9HK72"/>